<gene>
    <name evidence="1" type="ORF">HPLM_LOCUS5694</name>
</gene>
<name>A0A0N4W6K9_HAEPC</name>
<dbReference type="EMBL" id="UZAF01016377">
    <property type="protein sequence ID" value="VDO26804.1"/>
    <property type="molecule type" value="Genomic_DNA"/>
</dbReference>
<dbReference type="STRING" id="6290.A0A0N4W6K9"/>
<evidence type="ECO:0000313" key="2">
    <source>
        <dbReference type="Proteomes" id="UP000268014"/>
    </source>
</evidence>
<reference evidence="3" key="1">
    <citation type="submission" date="2017-02" db="UniProtKB">
        <authorList>
            <consortium name="WormBaseParasite"/>
        </authorList>
    </citation>
    <scope>IDENTIFICATION</scope>
</reference>
<reference evidence="1 2" key="2">
    <citation type="submission" date="2018-11" db="EMBL/GenBank/DDBJ databases">
        <authorList>
            <consortium name="Pathogen Informatics"/>
        </authorList>
    </citation>
    <scope>NUCLEOTIDE SEQUENCE [LARGE SCALE GENOMIC DNA]</scope>
    <source>
        <strain evidence="1 2">MHpl1</strain>
    </source>
</reference>
<evidence type="ECO:0000313" key="1">
    <source>
        <dbReference type="EMBL" id="VDO26804.1"/>
    </source>
</evidence>
<keyword evidence="2" id="KW-1185">Reference proteome</keyword>
<dbReference type="WBParaSite" id="HPLM_0000570201-mRNA-1">
    <property type="protein sequence ID" value="HPLM_0000570201-mRNA-1"/>
    <property type="gene ID" value="HPLM_0000570201"/>
</dbReference>
<evidence type="ECO:0000313" key="3">
    <source>
        <dbReference type="WBParaSite" id="HPLM_0000570201-mRNA-1"/>
    </source>
</evidence>
<dbReference type="Proteomes" id="UP000268014">
    <property type="component" value="Unassembled WGS sequence"/>
</dbReference>
<sequence>MQSASISLLWKERCSDSSYERKCRKGEIWSFCRRIKIEDFVLTSRNWRRGGPICDIVMTGSVSRNRAMLSPLLSYCPRDLSPLKSAANTAPTKRYRHRGNVLELFEKPKPTSQPTPEVTPRSLFMSSSNGDIHKCIINVSQDNDYGYEQIRSGISFHTPSHILNYFKLIYTSIFVLHFRVIFFLHAVDNI</sequence>
<organism evidence="3">
    <name type="scientific">Haemonchus placei</name>
    <name type="common">Barber's pole worm</name>
    <dbReference type="NCBI Taxonomy" id="6290"/>
    <lineage>
        <taxon>Eukaryota</taxon>
        <taxon>Metazoa</taxon>
        <taxon>Ecdysozoa</taxon>
        <taxon>Nematoda</taxon>
        <taxon>Chromadorea</taxon>
        <taxon>Rhabditida</taxon>
        <taxon>Rhabditina</taxon>
        <taxon>Rhabditomorpha</taxon>
        <taxon>Strongyloidea</taxon>
        <taxon>Trichostrongylidae</taxon>
        <taxon>Haemonchus</taxon>
    </lineage>
</organism>
<protein>
    <submittedName>
        <fullName evidence="1 3">Uncharacterized protein</fullName>
    </submittedName>
</protein>
<dbReference type="AlphaFoldDB" id="A0A0N4W6K9"/>
<proteinExistence type="predicted"/>
<accession>A0A0N4W6K9</accession>